<dbReference type="VEuPathDB" id="VectorBase:PPAPM1_006557"/>
<dbReference type="InterPro" id="IPR009003">
    <property type="entry name" value="Peptidase_S1_PA"/>
</dbReference>
<keyword evidence="2" id="KW-0325">Glycoprotein</keyword>
<comment type="similarity">
    <text evidence="3">Belongs to the peptidase S1 family. CLIP subfamily.</text>
</comment>
<evidence type="ECO:0000313" key="4">
    <source>
        <dbReference type="EnsemblMetazoa" id="PPAI010576-PA"/>
    </source>
</evidence>
<organism evidence="4 5">
    <name type="scientific">Phlebotomus papatasi</name>
    <name type="common">Sandfly</name>
    <dbReference type="NCBI Taxonomy" id="29031"/>
    <lineage>
        <taxon>Eukaryota</taxon>
        <taxon>Metazoa</taxon>
        <taxon>Ecdysozoa</taxon>
        <taxon>Arthropoda</taxon>
        <taxon>Hexapoda</taxon>
        <taxon>Insecta</taxon>
        <taxon>Pterygota</taxon>
        <taxon>Neoptera</taxon>
        <taxon>Endopterygota</taxon>
        <taxon>Diptera</taxon>
        <taxon>Nematocera</taxon>
        <taxon>Psychodoidea</taxon>
        <taxon>Psychodidae</taxon>
        <taxon>Phlebotomus</taxon>
        <taxon>Phlebotomus</taxon>
    </lineage>
</organism>
<protein>
    <submittedName>
        <fullName evidence="4">Uncharacterized protein</fullName>
    </submittedName>
</protein>
<dbReference type="PROSITE" id="PS50240">
    <property type="entry name" value="TRYPSIN_DOM"/>
    <property type="match status" value="1"/>
</dbReference>
<evidence type="ECO:0000256" key="2">
    <source>
        <dbReference type="ARBA" id="ARBA00023180"/>
    </source>
</evidence>
<dbReference type="SMART" id="SM00020">
    <property type="entry name" value="Tryp_SPc"/>
    <property type="match status" value="1"/>
</dbReference>
<sequence>MKIIEVCYLIFLSFFRMTLAIFGGENSEEAFICLCNRVDRDIVSGALNSEDYIRVVTVLNEKWVITASDRVIASDVLPNVETSYLEVLCGPNEYVSSMYDLGLISTILDTSGINENIQARRIIRYEYLQPYGLVLLELNENLNGDAVSNLISLPPSSSYSPGGIQTIIGWGDQNYLLFTTKIKMKAKIGILDIGDCMSGNNQISETNIRLGLEDCETSRMLSCVDNPSPSITTCNVDSGSPIVDFTYNPPILVGIAMWNNRICNQDYIGLPVTTAVNMNMDTILNWIKEITGS</sequence>
<dbReference type="GO" id="GO:0006508">
    <property type="term" value="P:proteolysis"/>
    <property type="evidence" value="ECO:0007669"/>
    <property type="project" value="InterPro"/>
</dbReference>
<proteinExistence type="inferred from homology"/>
<reference evidence="4" key="1">
    <citation type="submission" date="2022-08" db="UniProtKB">
        <authorList>
            <consortium name="EnsemblMetazoa"/>
        </authorList>
    </citation>
    <scope>IDENTIFICATION</scope>
    <source>
        <strain evidence="4">Israel</strain>
    </source>
</reference>
<dbReference type="AlphaFoldDB" id="A0A1B0DPY6"/>
<dbReference type="EMBL" id="AJVK01008342">
    <property type="status" value="NOT_ANNOTATED_CDS"/>
    <property type="molecule type" value="Genomic_DNA"/>
</dbReference>
<accession>A0A1B0DPY6</accession>
<dbReference type="InterPro" id="IPR001254">
    <property type="entry name" value="Trypsin_dom"/>
</dbReference>
<keyword evidence="5" id="KW-1185">Reference proteome</keyword>
<dbReference type="InterPro" id="IPR051487">
    <property type="entry name" value="Ser/Thr_Proteases_Immune/Dev"/>
</dbReference>
<dbReference type="Pfam" id="PF00089">
    <property type="entry name" value="Trypsin"/>
    <property type="match status" value="1"/>
</dbReference>
<dbReference type="PANTHER" id="PTHR24256">
    <property type="entry name" value="TRYPTASE-RELATED"/>
    <property type="match status" value="1"/>
</dbReference>
<dbReference type="Proteomes" id="UP000092462">
    <property type="component" value="Unassembled WGS sequence"/>
</dbReference>
<evidence type="ECO:0000256" key="3">
    <source>
        <dbReference type="ARBA" id="ARBA00024195"/>
    </source>
</evidence>
<evidence type="ECO:0000256" key="1">
    <source>
        <dbReference type="ARBA" id="ARBA00023157"/>
    </source>
</evidence>
<dbReference type="SUPFAM" id="SSF50494">
    <property type="entry name" value="Trypsin-like serine proteases"/>
    <property type="match status" value="1"/>
</dbReference>
<dbReference type="VEuPathDB" id="VectorBase:PPAI010576"/>
<dbReference type="GO" id="GO:0004252">
    <property type="term" value="F:serine-type endopeptidase activity"/>
    <property type="evidence" value="ECO:0007669"/>
    <property type="project" value="InterPro"/>
</dbReference>
<dbReference type="EnsemblMetazoa" id="PPAI010576-RA">
    <property type="protein sequence ID" value="PPAI010576-PA"/>
    <property type="gene ID" value="PPAI010576"/>
</dbReference>
<dbReference type="InterPro" id="IPR043504">
    <property type="entry name" value="Peptidase_S1_PA_chymotrypsin"/>
</dbReference>
<keyword evidence="1" id="KW-1015">Disulfide bond</keyword>
<name>A0A1B0DPY6_PHLPP</name>
<dbReference type="EMBL" id="AJVK01008341">
    <property type="status" value="NOT_ANNOTATED_CDS"/>
    <property type="molecule type" value="Genomic_DNA"/>
</dbReference>
<dbReference type="Gene3D" id="2.40.10.10">
    <property type="entry name" value="Trypsin-like serine proteases"/>
    <property type="match status" value="1"/>
</dbReference>
<evidence type="ECO:0000313" key="5">
    <source>
        <dbReference type="Proteomes" id="UP000092462"/>
    </source>
</evidence>